<evidence type="ECO:0000259" key="2">
    <source>
        <dbReference type="Pfam" id="PF02481"/>
    </source>
</evidence>
<dbReference type="PATRIC" id="fig|679200.3.peg.909"/>
<comment type="similarity">
    <text evidence="1">Belongs to the DprA/Smf family.</text>
</comment>
<dbReference type="Proteomes" id="UP000003011">
    <property type="component" value="Unassembled WGS sequence"/>
</dbReference>
<accession>G5GH22</accession>
<dbReference type="GO" id="GO:0009294">
    <property type="term" value="P:DNA-mediated transformation"/>
    <property type="evidence" value="ECO:0007669"/>
    <property type="project" value="InterPro"/>
</dbReference>
<dbReference type="SUPFAM" id="SSF102405">
    <property type="entry name" value="MCP/YpsA-like"/>
    <property type="match status" value="1"/>
</dbReference>
<comment type="caution">
    <text evidence="3">The sequence shown here is derived from an EMBL/GenBank/DDBJ whole genome shotgun (WGS) entry which is preliminary data.</text>
</comment>
<dbReference type="HOGENOM" id="CLU_029601_0_2_9"/>
<dbReference type="NCBIfam" id="TIGR00732">
    <property type="entry name" value="dprA"/>
    <property type="match status" value="1"/>
</dbReference>
<feature type="domain" description="Smf/DprA SLOG" evidence="2">
    <location>
        <begin position="101"/>
        <end position="312"/>
    </location>
</feature>
<dbReference type="InterPro" id="IPR003488">
    <property type="entry name" value="DprA"/>
</dbReference>
<dbReference type="Gene3D" id="3.40.50.450">
    <property type="match status" value="1"/>
</dbReference>
<dbReference type="PANTHER" id="PTHR43022">
    <property type="entry name" value="PROTEIN SMF"/>
    <property type="match status" value="1"/>
</dbReference>
<evidence type="ECO:0000256" key="1">
    <source>
        <dbReference type="ARBA" id="ARBA00006525"/>
    </source>
</evidence>
<dbReference type="Gene3D" id="1.10.10.10">
    <property type="entry name" value="Winged helix-like DNA-binding domain superfamily/Winged helix DNA-binding domain"/>
    <property type="match status" value="1"/>
</dbReference>
<dbReference type="RefSeq" id="WP_005540123.1">
    <property type="nucleotide sequence ID" value="NZ_JH378830.1"/>
</dbReference>
<sequence length="393" mass="43194">MKNDSSIYNAKSFGSTSGSRNINSVDAVLHFLSYVEDVGAITAGKLYNSIKPLSLVYTMNSRELVKNSGIRKSAAAAICKAAAEKERIFEEYISLSDSDINFITIENKNYPKRLLNLYDKPMWLYVKGKLPGDEKKSVAIVGSRNATNYGRSMAEFLAGSLVKKGVEIISGMAIGIDGCSHRGALNQKDGSSYAVLGSGVNICYPKENFDIYCEMSKGRGGIISENIPKGNAVKSSFPIRNRLISGLSDLIIVVEAREKSGSMITVRHALEQGKEVYALPGRINDPMSRGCNRLISEGAGIIISVDDIIESLGLIRDKTLKIFQRDINILANNEKKVYSCFDLEPKYLEDVADESHLPVSEVMSIVLDLELRGYLIQISGNYYGRNINNLDDI</sequence>
<keyword evidence="4" id="KW-1185">Reference proteome</keyword>
<evidence type="ECO:0000313" key="4">
    <source>
        <dbReference type="Proteomes" id="UP000003011"/>
    </source>
</evidence>
<protein>
    <recommendedName>
        <fullName evidence="2">Smf/DprA SLOG domain-containing protein</fullName>
    </recommendedName>
</protein>
<proteinExistence type="inferred from homology"/>
<dbReference type="InterPro" id="IPR036388">
    <property type="entry name" value="WH-like_DNA-bd_sf"/>
</dbReference>
<dbReference type="eggNOG" id="COG0758">
    <property type="taxonomic scope" value="Bacteria"/>
</dbReference>
<dbReference type="AlphaFoldDB" id="G5GH22"/>
<reference evidence="3 4" key="1">
    <citation type="submission" date="2011-08" db="EMBL/GenBank/DDBJ databases">
        <title>The Genome Sequence of Johnsonella ignava ATCC 51276.</title>
        <authorList>
            <consortium name="The Broad Institute Genome Sequencing Platform"/>
            <person name="Earl A."/>
            <person name="Ward D."/>
            <person name="Feldgarden M."/>
            <person name="Gevers D."/>
            <person name="Izard J."/>
            <person name="Blanton J.M."/>
            <person name="Baranova O.V."/>
            <person name="Dewhirst F.E."/>
            <person name="Young S.K."/>
            <person name="Zeng Q."/>
            <person name="Gargeya S."/>
            <person name="Fitzgerald M."/>
            <person name="Haas B."/>
            <person name="Abouelleil A."/>
            <person name="Alvarado L."/>
            <person name="Arachchi H.M."/>
            <person name="Berlin A."/>
            <person name="Brown A."/>
            <person name="Chapman S.B."/>
            <person name="Chen Z."/>
            <person name="Dunbar C."/>
            <person name="Freedman E."/>
            <person name="Gearin G."/>
            <person name="Gellesch M."/>
            <person name="Goldberg J."/>
            <person name="Griggs A."/>
            <person name="Gujja S."/>
            <person name="Heiman D."/>
            <person name="Howarth C."/>
            <person name="Larson L."/>
            <person name="Lui A."/>
            <person name="MacDonald P.J.P."/>
            <person name="Montmayeur A."/>
            <person name="Murphy C."/>
            <person name="Neiman D."/>
            <person name="Pearson M."/>
            <person name="Priest M."/>
            <person name="Roberts A."/>
            <person name="Saif S."/>
            <person name="Shea T."/>
            <person name="Shenoy N."/>
            <person name="Sisk P."/>
            <person name="Stolte C."/>
            <person name="Sykes S."/>
            <person name="Wortman J."/>
            <person name="Nusbaum C."/>
            <person name="Birren B."/>
        </authorList>
    </citation>
    <scope>NUCLEOTIDE SEQUENCE [LARGE SCALE GENOMIC DNA]</scope>
    <source>
        <strain evidence="3 4">ATCC 51276</strain>
    </source>
</reference>
<dbReference type="Pfam" id="PF02481">
    <property type="entry name" value="DNA_processg_A"/>
    <property type="match status" value="1"/>
</dbReference>
<dbReference type="InterPro" id="IPR057666">
    <property type="entry name" value="DrpA_SLOG"/>
</dbReference>
<name>G5GH22_9FIRM</name>
<dbReference type="EMBL" id="ACZL01000014">
    <property type="protein sequence ID" value="EHI56080.1"/>
    <property type="molecule type" value="Genomic_DNA"/>
</dbReference>
<dbReference type="PANTHER" id="PTHR43022:SF1">
    <property type="entry name" value="PROTEIN SMF"/>
    <property type="match status" value="1"/>
</dbReference>
<dbReference type="OrthoDB" id="9785707at2"/>
<organism evidence="3 4">
    <name type="scientific">Johnsonella ignava ATCC 51276</name>
    <dbReference type="NCBI Taxonomy" id="679200"/>
    <lineage>
        <taxon>Bacteria</taxon>
        <taxon>Bacillati</taxon>
        <taxon>Bacillota</taxon>
        <taxon>Clostridia</taxon>
        <taxon>Lachnospirales</taxon>
        <taxon>Lachnospiraceae</taxon>
        <taxon>Johnsonella</taxon>
    </lineage>
</organism>
<evidence type="ECO:0000313" key="3">
    <source>
        <dbReference type="EMBL" id="EHI56080.1"/>
    </source>
</evidence>
<dbReference type="STRING" id="679200.HMPREF9333_00862"/>
<gene>
    <name evidence="3" type="ORF">HMPREF9333_00862</name>
</gene>